<keyword evidence="7" id="KW-0238">DNA-binding</keyword>
<dbReference type="Pfam" id="PF02518">
    <property type="entry name" value="HATPase_c"/>
    <property type="match status" value="1"/>
</dbReference>
<dbReference type="InterPro" id="IPR003661">
    <property type="entry name" value="HisK_dim/P_dom"/>
</dbReference>
<dbReference type="Gene3D" id="3.40.50.2300">
    <property type="match status" value="1"/>
</dbReference>
<dbReference type="PANTHER" id="PTHR43547:SF2">
    <property type="entry name" value="HYBRID SIGNAL TRANSDUCTION HISTIDINE KINASE C"/>
    <property type="match status" value="1"/>
</dbReference>
<dbReference type="SMART" id="SM00387">
    <property type="entry name" value="HATPase_c"/>
    <property type="match status" value="1"/>
</dbReference>
<proteinExistence type="predicted"/>
<dbReference type="InterPro" id="IPR036097">
    <property type="entry name" value="HisK_dim/P_sf"/>
</dbReference>
<dbReference type="InterPro" id="IPR005467">
    <property type="entry name" value="His_kinase_dom"/>
</dbReference>
<dbReference type="SUPFAM" id="SSF101898">
    <property type="entry name" value="NHL repeat"/>
    <property type="match status" value="1"/>
</dbReference>
<dbReference type="Pfam" id="PF07494">
    <property type="entry name" value="Reg_prop"/>
    <property type="match status" value="2"/>
</dbReference>
<evidence type="ECO:0000256" key="10">
    <source>
        <dbReference type="SAM" id="SignalP"/>
    </source>
</evidence>
<feature type="signal peptide" evidence="10">
    <location>
        <begin position="1"/>
        <end position="18"/>
    </location>
</feature>
<evidence type="ECO:0000256" key="1">
    <source>
        <dbReference type="ARBA" id="ARBA00000085"/>
    </source>
</evidence>
<dbReference type="Gene3D" id="2.60.40.10">
    <property type="entry name" value="Immunoglobulins"/>
    <property type="match status" value="1"/>
</dbReference>
<dbReference type="FunFam" id="3.30.565.10:FF:000006">
    <property type="entry name" value="Sensor histidine kinase WalK"/>
    <property type="match status" value="1"/>
</dbReference>
<dbReference type="SUPFAM" id="SSF55874">
    <property type="entry name" value="ATPase domain of HSP90 chaperone/DNA topoisomerase II/histidine kinase"/>
    <property type="match status" value="1"/>
</dbReference>
<dbReference type="Gene3D" id="1.10.10.60">
    <property type="entry name" value="Homeodomain-like"/>
    <property type="match status" value="2"/>
</dbReference>
<evidence type="ECO:0000256" key="3">
    <source>
        <dbReference type="ARBA" id="ARBA00022553"/>
    </source>
</evidence>
<organism evidence="14 15">
    <name type="scientific">Aureibaculum marinum</name>
    <dbReference type="NCBI Taxonomy" id="2487930"/>
    <lineage>
        <taxon>Bacteria</taxon>
        <taxon>Pseudomonadati</taxon>
        <taxon>Bacteroidota</taxon>
        <taxon>Flavobacteriia</taxon>
        <taxon>Flavobacteriales</taxon>
        <taxon>Flavobacteriaceae</taxon>
        <taxon>Aureibaculum</taxon>
    </lineage>
</organism>
<comment type="caution">
    <text evidence="14">The sequence shown here is derived from an EMBL/GenBank/DDBJ whole genome shotgun (WGS) entry which is preliminary data.</text>
</comment>
<feature type="modified residue" description="4-aspartylphosphate" evidence="9">
    <location>
        <position position="1186"/>
    </location>
</feature>
<dbReference type="GO" id="GO:0003700">
    <property type="term" value="F:DNA-binding transcription factor activity"/>
    <property type="evidence" value="ECO:0007669"/>
    <property type="project" value="InterPro"/>
</dbReference>
<keyword evidence="8" id="KW-0804">Transcription</keyword>
<dbReference type="InterPro" id="IPR036890">
    <property type="entry name" value="HATPase_C_sf"/>
</dbReference>
<reference evidence="14 15" key="1">
    <citation type="submission" date="2018-11" db="EMBL/GenBank/DDBJ databases">
        <title>Aureibaculum marinum gen. nov., sp. nov., a member of the family Flavobacteriaceae isolated from the Bohai Sea.</title>
        <authorList>
            <person name="Ji X."/>
        </authorList>
    </citation>
    <scope>NUCLEOTIDE SEQUENCE [LARGE SCALE GENOMIC DNA]</scope>
    <source>
        <strain evidence="14 15">BH-SD17</strain>
    </source>
</reference>
<dbReference type="PRINTS" id="PR00344">
    <property type="entry name" value="BCTRLSENSOR"/>
</dbReference>
<name>A0A3N4NV09_9FLAO</name>
<dbReference type="Gene3D" id="3.30.565.10">
    <property type="entry name" value="Histidine kinase-like ATPase, C-terminal domain"/>
    <property type="match status" value="1"/>
</dbReference>
<dbReference type="Pfam" id="PF00512">
    <property type="entry name" value="HisKA"/>
    <property type="match status" value="1"/>
</dbReference>
<dbReference type="InterPro" id="IPR009057">
    <property type="entry name" value="Homeodomain-like_sf"/>
</dbReference>
<dbReference type="InterPro" id="IPR013783">
    <property type="entry name" value="Ig-like_fold"/>
</dbReference>
<dbReference type="GO" id="GO:0000155">
    <property type="term" value="F:phosphorelay sensor kinase activity"/>
    <property type="evidence" value="ECO:0007669"/>
    <property type="project" value="InterPro"/>
</dbReference>
<feature type="domain" description="Histidine kinase" evidence="12">
    <location>
        <begin position="859"/>
        <end position="1092"/>
    </location>
</feature>
<dbReference type="FunFam" id="2.60.40.10:FF:000791">
    <property type="entry name" value="Two-component system sensor histidine kinase/response regulator"/>
    <property type="match status" value="1"/>
</dbReference>
<dbReference type="CDD" id="cd00075">
    <property type="entry name" value="HATPase"/>
    <property type="match status" value="1"/>
</dbReference>
<dbReference type="Pfam" id="PF12833">
    <property type="entry name" value="HTH_18"/>
    <property type="match status" value="1"/>
</dbReference>
<dbReference type="InterPro" id="IPR018062">
    <property type="entry name" value="HTH_AraC-typ_CS"/>
</dbReference>
<keyword evidence="5" id="KW-0418">Kinase</keyword>
<dbReference type="SUPFAM" id="SSF47384">
    <property type="entry name" value="Homodimeric domain of signal transducing histidine kinase"/>
    <property type="match status" value="1"/>
</dbReference>
<comment type="catalytic activity">
    <reaction evidence="1">
        <text>ATP + protein L-histidine = ADP + protein N-phospho-L-histidine.</text>
        <dbReference type="EC" id="2.7.13.3"/>
    </reaction>
</comment>
<keyword evidence="15" id="KW-1185">Reference proteome</keyword>
<dbReference type="PROSITE" id="PS00041">
    <property type="entry name" value="HTH_ARAC_FAMILY_1"/>
    <property type="match status" value="1"/>
</dbReference>
<dbReference type="CDD" id="cd17574">
    <property type="entry name" value="REC_OmpR"/>
    <property type="match status" value="1"/>
</dbReference>
<feature type="chain" id="PRO_5018174044" description="histidine kinase" evidence="10">
    <location>
        <begin position="19"/>
        <end position="1386"/>
    </location>
</feature>
<dbReference type="InterPro" id="IPR011123">
    <property type="entry name" value="Y_Y_Y"/>
</dbReference>
<evidence type="ECO:0000313" key="14">
    <source>
        <dbReference type="EMBL" id="RPE00005.1"/>
    </source>
</evidence>
<evidence type="ECO:0000256" key="6">
    <source>
        <dbReference type="ARBA" id="ARBA00023015"/>
    </source>
</evidence>
<feature type="domain" description="HTH araC/xylS-type" evidence="11">
    <location>
        <begin position="1285"/>
        <end position="1384"/>
    </location>
</feature>
<dbReference type="InterPro" id="IPR011110">
    <property type="entry name" value="Reg_prop"/>
</dbReference>
<sequence>MKKLFTFYLILLTINAWAQNFNQEFQFINIKEGISKVGVSKVIQDNYGFIWIGTSGAGLYKFDGLDYVQYTHNLQDSTSLSSSRVQSAFLDSKNRFWIGTENGLNLYNRNLDQFERFILDTTNVDNEYISALEEDSNNNLLIATNSTGLYKLNLDTFAITKVANSTVNQNYSPINITSVRHTKHGKTYVGTNFGLKELDVANNKLIQTKLFLKDKGTFDGAIESLFIDNENNLWIGSQTDQGIFKCTLTEDGNNNIIELKQLKYSTKKIMTFTQLSDSSLLIGTENDGLFHIKNNGELIKNYAVSYNQENTILHNSIWSLFVDRDERIWMGYYNSGVAVSDKLYDKFMHIKSIPNNTNSLNIGAVMGIVKDNDDKLWIATDGGGIDVYNPKNSKITHINSKDAIAYSGLTSDFIVCLFLDSKKNIYAGSWDSGFFVLKRGERKFKNYSIKNTSENLKSNTITSIDEDSKGNIWLGTYYQGLHSYNPVTNKIIKYDSEVFEKNGLLTIDVRKVLIDSEDNIWLGTTNGLFKIEQLNNGEFNITNFSDRMSEKYNNPSDANHILTIYEGTNNSIWIGTRGAGLCKYDKINDTFEWFNNTTGLHEENVAAIIEDSNNYLWISGNSGITKINLKDVKFTNYTSNDGLLSNDFNFGSVLKDKEGMLYFGNYKGVDYFNPEQIETNKRVPSLYLREFKLFNKKVIAREKGSPLTNVILKTDSISLTHKQSVFTIEYSGISYTRPEKNNYAYYLEGYESSWNYVGQQRSATYTNLDHGDYTFKLIASNNDGVWNKTPLELKITILPPWWRTNWAIFSYIVLFLLSLFLLNYLTQNRIKEKQLLQNERLQQQQKDELNQRKIQFFTNISHEFRTPLTLIMNPLKDIISNTQLNLPQSVKNKHTVIYRNTYRLYRLINELMDFRKLELNKLKVRAEKINLIKFTNNIVSYFEEEAFNKNILLSVDTDLPDAVVWADFNMLEKIIFNLLSNAIKATPEGGSIQVELLSTDTLYLLPLVDEVNPIKAIEIIITDTGMGMEKDQVDKIFERFYQVEDQNKSYIGGTGIGLEVVQSFVKLQKGKIEVKSEVGVGTSFKILLPLGNKHFNESEIVIKETETSKNKEAFLLSSTSIKLNKQQDSDVQLPKQYTLLVVEDNAELRDYLKNELNNQYKVLLASNGKEGVEIARKSFPDVIITDVIMPEMNGLDFCKIIKNDSMTSHIPLLMLTAKSTVENEIEGIETGADSYMAKPFDLNLLKQKLAQLIKSRQLIFDKYFGAISGANNSVDTTSIDKKFIQKLLNYINDNIGDSNLSVEELASELNLSRSQLYRKIKALTGQTVNEFIRKTRLERAKQILEKGSASVSEACFSVGFSSPSYFSKCFKAHFGMLPTEVEKHNS</sequence>
<evidence type="ECO:0000313" key="15">
    <source>
        <dbReference type="Proteomes" id="UP000270856"/>
    </source>
</evidence>
<dbReference type="SUPFAM" id="SSF46689">
    <property type="entry name" value="Homeodomain-like"/>
    <property type="match status" value="1"/>
</dbReference>
<dbReference type="SUPFAM" id="SSF52172">
    <property type="entry name" value="CheY-like"/>
    <property type="match status" value="1"/>
</dbReference>
<evidence type="ECO:0000259" key="12">
    <source>
        <dbReference type="PROSITE" id="PS50109"/>
    </source>
</evidence>
<evidence type="ECO:0000256" key="2">
    <source>
        <dbReference type="ARBA" id="ARBA00012438"/>
    </source>
</evidence>
<keyword evidence="6" id="KW-0805">Transcription regulation</keyword>
<dbReference type="SMART" id="SM00342">
    <property type="entry name" value="HTH_ARAC"/>
    <property type="match status" value="1"/>
</dbReference>
<dbReference type="Pfam" id="PF07495">
    <property type="entry name" value="Y_Y_Y"/>
    <property type="match status" value="1"/>
</dbReference>
<dbReference type="InterPro" id="IPR018060">
    <property type="entry name" value="HTH_AraC"/>
</dbReference>
<dbReference type="OrthoDB" id="358279at2"/>
<keyword evidence="3 9" id="KW-0597">Phosphoprotein</keyword>
<dbReference type="InterPro" id="IPR015943">
    <property type="entry name" value="WD40/YVTN_repeat-like_dom_sf"/>
</dbReference>
<dbReference type="GO" id="GO:0043565">
    <property type="term" value="F:sequence-specific DNA binding"/>
    <property type="evidence" value="ECO:0007669"/>
    <property type="project" value="InterPro"/>
</dbReference>
<dbReference type="EC" id="2.7.13.3" evidence="2"/>
<dbReference type="PANTHER" id="PTHR43547">
    <property type="entry name" value="TWO-COMPONENT HISTIDINE KINASE"/>
    <property type="match status" value="1"/>
</dbReference>
<dbReference type="CDD" id="cd00082">
    <property type="entry name" value="HisKA"/>
    <property type="match status" value="1"/>
</dbReference>
<dbReference type="InterPro" id="IPR003594">
    <property type="entry name" value="HATPase_dom"/>
</dbReference>
<evidence type="ECO:0000256" key="5">
    <source>
        <dbReference type="ARBA" id="ARBA00022777"/>
    </source>
</evidence>
<evidence type="ECO:0000259" key="11">
    <source>
        <dbReference type="PROSITE" id="PS01124"/>
    </source>
</evidence>
<evidence type="ECO:0000256" key="9">
    <source>
        <dbReference type="PROSITE-ProRule" id="PRU00169"/>
    </source>
</evidence>
<dbReference type="SUPFAM" id="SSF63829">
    <property type="entry name" value="Calcium-dependent phosphotriesterase"/>
    <property type="match status" value="2"/>
</dbReference>
<dbReference type="InterPro" id="IPR004358">
    <property type="entry name" value="Sig_transdc_His_kin-like_C"/>
</dbReference>
<dbReference type="FunFam" id="1.10.287.130:FF:000045">
    <property type="entry name" value="Two-component system sensor histidine kinase/response regulator"/>
    <property type="match status" value="1"/>
</dbReference>
<dbReference type="SMART" id="SM00388">
    <property type="entry name" value="HisKA"/>
    <property type="match status" value="1"/>
</dbReference>
<dbReference type="InterPro" id="IPR001789">
    <property type="entry name" value="Sig_transdc_resp-reg_receiver"/>
</dbReference>
<dbReference type="PROSITE" id="PS50110">
    <property type="entry name" value="RESPONSE_REGULATORY"/>
    <property type="match status" value="1"/>
</dbReference>
<evidence type="ECO:0000256" key="4">
    <source>
        <dbReference type="ARBA" id="ARBA00022679"/>
    </source>
</evidence>
<dbReference type="Gene3D" id="2.130.10.10">
    <property type="entry name" value="YVTN repeat-like/Quinoprotein amine dehydrogenase"/>
    <property type="match status" value="4"/>
</dbReference>
<feature type="domain" description="Response regulatory" evidence="13">
    <location>
        <begin position="1138"/>
        <end position="1253"/>
    </location>
</feature>
<dbReference type="Pfam" id="PF00072">
    <property type="entry name" value="Response_reg"/>
    <property type="match status" value="1"/>
</dbReference>
<dbReference type="InterPro" id="IPR011006">
    <property type="entry name" value="CheY-like_superfamily"/>
</dbReference>
<dbReference type="Gene3D" id="1.10.287.130">
    <property type="match status" value="1"/>
</dbReference>
<keyword evidence="10" id="KW-0732">Signal</keyword>
<evidence type="ECO:0000259" key="13">
    <source>
        <dbReference type="PROSITE" id="PS50110"/>
    </source>
</evidence>
<gene>
    <name evidence="14" type="ORF">EGM88_01720</name>
</gene>
<evidence type="ECO:0000256" key="8">
    <source>
        <dbReference type="ARBA" id="ARBA00023163"/>
    </source>
</evidence>
<dbReference type="EMBL" id="RPFJ01000002">
    <property type="protein sequence ID" value="RPE00005.1"/>
    <property type="molecule type" value="Genomic_DNA"/>
</dbReference>
<dbReference type="Proteomes" id="UP000270856">
    <property type="component" value="Unassembled WGS sequence"/>
</dbReference>
<keyword evidence="4" id="KW-0808">Transferase</keyword>
<dbReference type="SMART" id="SM00448">
    <property type="entry name" value="REC"/>
    <property type="match status" value="1"/>
</dbReference>
<dbReference type="RefSeq" id="WP_123896239.1">
    <property type="nucleotide sequence ID" value="NZ_RPFJ01000002.1"/>
</dbReference>
<protein>
    <recommendedName>
        <fullName evidence="2">histidine kinase</fullName>
        <ecNumber evidence="2">2.7.13.3</ecNumber>
    </recommendedName>
</protein>
<dbReference type="PROSITE" id="PS50109">
    <property type="entry name" value="HIS_KIN"/>
    <property type="match status" value="1"/>
</dbReference>
<accession>A0A3N4NV09</accession>
<dbReference type="PROSITE" id="PS01124">
    <property type="entry name" value="HTH_ARAC_FAMILY_2"/>
    <property type="match status" value="1"/>
</dbReference>
<evidence type="ECO:0000256" key="7">
    <source>
        <dbReference type="ARBA" id="ARBA00023125"/>
    </source>
</evidence>